<feature type="region of interest" description="Disordered" evidence="1">
    <location>
        <begin position="1"/>
        <end position="50"/>
    </location>
</feature>
<dbReference type="AlphaFoldDB" id="A0ABD3PH73"/>
<comment type="caution">
    <text evidence="2">The sequence shown here is derived from an EMBL/GenBank/DDBJ whole genome shotgun (WGS) entry which is preliminary data.</text>
</comment>
<accession>A0ABD3PH73</accession>
<protein>
    <submittedName>
        <fullName evidence="2">Uncharacterized protein</fullName>
    </submittedName>
</protein>
<evidence type="ECO:0000313" key="2">
    <source>
        <dbReference type="EMBL" id="KAL3786601.1"/>
    </source>
</evidence>
<dbReference type="EMBL" id="JABMIG020000191">
    <property type="protein sequence ID" value="KAL3786601.1"/>
    <property type="molecule type" value="Genomic_DNA"/>
</dbReference>
<keyword evidence="3" id="KW-1185">Reference proteome</keyword>
<feature type="compositionally biased region" description="Low complexity" evidence="1">
    <location>
        <begin position="15"/>
        <end position="36"/>
    </location>
</feature>
<proteinExistence type="predicted"/>
<sequence>MTATPLTATDRKTDTNTQTEEATTATAEGTTPTGAANSSPSTSGEIATPGMPRPTFAAMHGAGNDDYINQRDKVQLHTREDELVGPPRLEPALLALHDMARRPDDHRSNYATAVMNADYQTFQQHSHAFTANSAFYQDGASSTQEDDSTSAASSWEISKLVMHGQSQQRHMQHQMWERYDGVGVGGW</sequence>
<evidence type="ECO:0000256" key="1">
    <source>
        <dbReference type="SAM" id="MobiDB-lite"/>
    </source>
</evidence>
<name>A0ABD3PH73_9STRA</name>
<reference evidence="2 3" key="1">
    <citation type="journal article" date="2020" name="G3 (Bethesda)">
        <title>Improved Reference Genome for Cyclotella cryptica CCMP332, a Model for Cell Wall Morphogenesis, Salinity Adaptation, and Lipid Production in Diatoms (Bacillariophyta).</title>
        <authorList>
            <person name="Roberts W.R."/>
            <person name="Downey K.M."/>
            <person name="Ruck E.C."/>
            <person name="Traller J.C."/>
            <person name="Alverson A.J."/>
        </authorList>
    </citation>
    <scope>NUCLEOTIDE SEQUENCE [LARGE SCALE GENOMIC DNA]</scope>
    <source>
        <strain evidence="2 3">CCMP332</strain>
    </source>
</reference>
<organism evidence="2 3">
    <name type="scientific">Cyclotella cryptica</name>
    <dbReference type="NCBI Taxonomy" id="29204"/>
    <lineage>
        <taxon>Eukaryota</taxon>
        <taxon>Sar</taxon>
        <taxon>Stramenopiles</taxon>
        <taxon>Ochrophyta</taxon>
        <taxon>Bacillariophyta</taxon>
        <taxon>Coscinodiscophyceae</taxon>
        <taxon>Thalassiosirophycidae</taxon>
        <taxon>Stephanodiscales</taxon>
        <taxon>Stephanodiscaceae</taxon>
        <taxon>Cyclotella</taxon>
    </lineage>
</organism>
<dbReference type="Proteomes" id="UP001516023">
    <property type="component" value="Unassembled WGS sequence"/>
</dbReference>
<gene>
    <name evidence="2" type="ORF">HJC23_008197</name>
</gene>
<evidence type="ECO:0000313" key="3">
    <source>
        <dbReference type="Proteomes" id="UP001516023"/>
    </source>
</evidence>